<feature type="domain" description="Orn/DAP/Arg decarboxylase 2 C-terminal" evidence="5">
    <location>
        <begin position="29"/>
        <end position="380"/>
    </location>
</feature>
<gene>
    <name evidence="7" type="ORF">SAMN05444276_103157</name>
</gene>
<evidence type="ECO:0000256" key="1">
    <source>
        <dbReference type="ARBA" id="ARBA00001933"/>
    </source>
</evidence>
<accession>A0A1H2ZQ85</accession>
<dbReference type="PANTHER" id="PTHR43727">
    <property type="entry name" value="DIAMINOPIMELATE DECARBOXYLASE"/>
    <property type="match status" value="1"/>
</dbReference>
<evidence type="ECO:0000313" key="7">
    <source>
        <dbReference type="EMBL" id="SDX18899.1"/>
    </source>
</evidence>
<dbReference type="Gene3D" id="2.40.37.10">
    <property type="entry name" value="Lyase, Ornithine Decarboxylase, Chain A, domain 1"/>
    <property type="match status" value="1"/>
</dbReference>
<evidence type="ECO:0000256" key="4">
    <source>
        <dbReference type="RuleBase" id="RU003737"/>
    </source>
</evidence>
<dbReference type="EMBL" id="FNNA01000003">
    <property type="protein sequence ID" value="SDX18899.1"/>
    <property type="molecule type" value="Genomic_DNA"/>
</dbReference>
<dbReference type="RefSeq" id="WP_052176666.1">
    <property type="nucleotide sequence ID" value="NZ_FNNA01000003.1"/>
</dbReference>
<name>A0A1H2ZQ85_9RHOB</name>
<evidence type="ECO:0000256" key="3">
    <source>
        <dbReference type="PIRSR" id="PIRSR600183-50"/>
    </source>
</evidence>
<dbReference type="InterPro" id="IPR022643">
    <property type="entry name" value="De-COase2_C"/>
</dbReference>
<dbReference type="InterPro" id="IPR000183">
    <property type="entry name" value="Orn/DAP/Arg_de-COase"/>
</dbReference>
<dbReference type="InterPro" id="IPR009006">
    <property type="entry name" value="Ala_racemase/Decarboxylase_C"/>
</dbReference>
<reference evidence="8" key="1">
    <citation type="submission" date="2016-10" db="EMBL/GenBank/DDBJ databases">
        <authorList>
            <person name="Varghese N."/>
            <person name="Submissions S."/>
        </authorList>
    </citation>
    <scope>NUCLEOTIDE SEQUENCE [LARGE SCALE GENOMIC DNA]</scope>
    <source>
        <strain evidence="8">DSM 29303</strain>
    </source>
</reference>
<evidence type="ECO:0000313" key="8">
    <source>
        <dbReference type="Proteomes" id="UP000182944"/>
    </source>
</evidence>
<comment type="cofactor">
    <cofactor evidence="1 3">
        <name>pyridoxal 5'-phosphate</name>
        <dbReference type="ChEBI" id="CHEBI:597326"/>
    </cofactor>
</comment>
<feature type="active site" description="Proton donor" evidence="3">
    <location>
        <position position="353"/>
    </location>
</feature>
<dbReference type="Proteomes" id="UP000182944">
    <property type="component" value="Unassembled WGS sequence"/>
</dbReference>
<dbReference type="Pfam" id="PF02784">
    <property type="entry name" value="Orn_Arg_deC_N"/>
    <property type="match status" value="1"/>
</dbReference>
<dbReference type="AlphaFoldDB" id="A0A1H2ZQ85"/>
<feature type="modified residue" description="N6-(pyridoxal phosphate)lysine" evidence="3">
    <location>
        <position position="59"/>
    </location>
</feature>
<dbReference type="SUPFAM" id="SSF50621">
    <property type="entry name" value="Alanine racemase C-terminal domain-like"/>
    <property type="match status" value="1"/>
</dbReference>
<sequence>MSAADPAACDAAPDAAALAALAERHGTPLYVYDVGRVATRAARLRAAFGGRVSLSYAVKANPHGGVLSGLRGLVETLDVSSLGEFRRAVAAGWQPGEISFTGPGKRPPELSESIGAGLGELVIEHPAEARAADAIARAAGRVQDVLVRITPPAVPRGFGDTMAGRPVPFGIDAEDAVPALREIATLPGLRLTGLHFYSGTQCLSAPAIAANYRIFHDLSAQLCAATGLIPARLVFGAGMGIPYHETDAPLDLPALGAEASADLDRMRGVPQLAGAAVALELGRYLVGPAGWLLTRVIAVKHSRGHRILICDAGLNNHLAAAGRFGMVLHRNYRMSAPLAEGQAEPQDVFGPLCTSLDRLASGVMLPPLEPGGLIAIHMSGAYGLTASPTGFISHPVPGEVVI</sequence>
<comment type="similarity">
    <text evidence="4">Belongs to the Orn/Lys/Arg decarboxylase class-II family.</text>
</comment>
<dbReference type="OrthoDB" id="9802241at2"/>
<keyword evidence="2 3" id="KW-0663">Pyridoxal phosphate</keyword>
<dbReference type="GO" id="GO:0009089">
    <property type="term" value="P:lysine biosynthetic process via diaminopimelate"/>
    <property type="evidence" value="ECO:0007669"/>
    <property type="project" value="TreeGrafter"/>
</dbReference>
<dbReference type="PRINTS" id="PR01179">
    <property type="entry name" value="ODADCRBXLASE"/>
</dbReference>
<dbReference type="InterPro" id="IPR022644">
    <property type="entry name" value="De-COase2_N"/>
</dbReference>
<dbReference type="SUPFAM" id="SSF51419">
    <property type="entry name" value="PLP-binding barrel"/>
    <property type="match status" value="1"/>
</dbReference>
<dbReference type="InterPro" id="IPR029066">
    <property type="entry name" value="PLP-binding_barrel"/>
</dbReference>
<dbReference type="GO" id="GO:0008836">
    <property type="term" value="F:diaminopimelate decarboxylase activity"/>
    <property type="evidence" value="ECO:0007669"/>
    <property type="project" value="TreeGrafter"/>
</dbReference>
<evidence type="ECO:0000256" key="2">
    <source>
        <dbReference type="ARBA" id="ARBA00022898"/>
    </source>
</evidence>
<organism evidence="7 8">
    <name type="scientific">Paracoccus sanguinis</name>
    <dbReference type="NCBI Taxonomy" id="1545044"/>
    <lineage>
        <taxon>Bacteria</taxon>
        <taxon>Pseudomonadati</taxon>
        <taxon>Pseudomonadota</taxon>
        <taxon>Alphaproteobacteria</taxon>
        <taxon>Rhodobacterales</taxon>
        <taxon>Paracoccaceae</taxon>
        <taxon>Paracoccus</taxon>
    </lineage>
</organism>
<evidence type="ECO:0000259" key="6">
    <source>
        <dbReference type="Pfam" id="PF02784"/>
    </source>
</evidence>
<dbReference type="PANTHER" id="PTHR43727:SF2">
    <property type="entry name" value="GROUP IV DECARBOXYLASE"/>
    <property type="match status" value="1"/>
</dbReference>
<dbReference type="Gene3D" id="3.20.20.10">
    <property type="entry name" value="Alanine racemase"/>
    <property type="match status" value="1"/>
</dbReference>
<keyword evidence="8" id="KW-1185">Reference proteome</keyword>
<proteinExistence type="inferred from homology"/>
<evidence type="ECO:0000259" key="5">
    <source>
        <dbReference type="Pfam" id="PF00278"/>
    </source>
</evidence>
<feature type="domain" description="Orn/DAP/Arg decarboxylase 2 N-terminal" evidence="6">
    <location>
        <begin position="35"/>
        <end position="286"/>
    </location>
</feature>
<dbReference type="STRING" id="1545044.SAMN05444276_103157"/>
<dbReference type="Pfam" id="PF00278">
    <property type="entry name" value="Orn_DAP_Arg_deC"/>
    <property type="match status" value="1"/>
</dbReference>
<protein>
    <submittedName>
        <fullName evidence="7">Diaminopimelate decarboxylase</fullName>
    </submittedName>
</protein>